<evidence type="ECO:0000313" key="9">
    <source>
        <dbReference type="Proteomes" id="UP001341281"/>
    </source>
</evidence>
<keyword evidence="5" id="KW-0175">Coiled coil</keyword>
<keyword evidence="4" id="KW-0862">Zinc</keyword>
<accession>A0AAQ3UB67</accession>
<dbReference type="CDD" id="cd15565">
    <property type="entry name" value="PHD2_NSD"/>
    <property type="match status" value="1"/>
</dbReference>
<evidence type="ECO:0000256" key="6">
    <source>
        <dbReference type="SAM" id="MobiDB-lite"/>
    </source>
</evidence>
<keyword evidence="3" id="KW-0863">Zinc-finger</keyword>
<organism evidence="8 9">
    <name type="scientific">Paspalum notatum var. saurae</name>
    <dbReference type="NCBI Taxonomy" id="547442"/>
    <lineage>
        <taxon>Eukaryota</taxon>
        <taxon>Viridiplantae</taxon>
        <taxon>Streptophyta</taxon>
        <taxon>Embryophyta</taxon>
        <taxon>Tracheophyta</taxon>
        <taxon>Spermatophyta</taxon>
        <taxon>Magnoliopsida</taxon>
        <taxon>Liliopsida</taxon>
        <taxon>Poales</taxon>
        <taxon>Poaceae</taxon>
        <taxon>PACMAD clade</taxon>
        <taxon>Panicoideae</taxon>
        <taxon>Andropogonodae</taxon>
        <taxon>Paspaleae</taxon>
        <taxon>Paspalinae</taxon>
        <taxon>Paspalum</taxon>
    </lineage>
</organism>
<evidence type="ECO:0000313" key="8">
    <source>
        <dbReference type="EMBL" id="WVZ89039.1"/>
    </source>
</evidence>
<reference evidence="8 9" key="1">
    <citation type="submission" date="2024-02" db="EMBL/GenBank/DDBJ databases">
        <title>High-quality chromosome-scale genome assembly of Pensacola bahiagrass (Paspalum notatum Flugge var. saurae).</title>
        <authorList>
            <person name="Vega J.M."/>
            <person name="Podio M."/>
            <person name="Orjuela J."/>
            <person name="Siena L.A."/>
            <person name="Pessino S.C."/>
            <person name="Combes M.C."/>
            <person name="Mariac C."/>
            <person name="Albertini E."/>
            <person name="Pupilli F."/>
            <person name="Ortiz J.P.A."/>
            <person name="Leblanc O."/>
        </authorList>
    </citation>
    <scope>NUCLEOTIDE SEQUENCE [LARGE SCALE GENOMIC DNA]</scope>
    <source>
        <strain evidence="8">R1</strain>
        <tissue evidence="8">Leaf</tissue>
    </source>
</reference>
<sequence length="331" mass="37526">MARRKATKEDIERRKKKLEILERRKKHEAGLDGGATKSDDLCAICDNGGSVACCDGVCQRSFHLDDSEDNSCREALGLTKEEAEIIIMEKDFICKNCEYKQHQCFICGSLGSSDDASSQPEVFQCELEDCGRFYHPKCISQLLYPDSELSATLFELEVAAKKFTCPIHECIVCKKAEDKNDNSKQFAVCRRCPTSYHRECLPSDIIFETREGPDGSISMQRAWDNIPRNRILIYCMKHEIIRELKTPHRNHIIFPEANELHTPETLEGAPMKHDMPEGEEAQDYSSSKKAQLRTPDASNQNQCSCSSPFDSFAPRSLFMDPYPGSCGWIDD</sequence>
<keyword evidence="9" id="KW-1185">Reference proteome</keyword>
<gene>
    <name evidence="8" type="ORF">U9M48_035498</name>
</gene>
<feature type="domain" description="Zinc finger PHD-type" evidence="7">
    <location>
        <begin position="170"/>
        <end position="239"/>
    </location>
</feature>
<proteinExistence type="predicted"/>
<keyword evidence="2" id="KW-0677">Repeat</keyword>
<dbReference type="Proteomes" id="UP001341281">
    <property type="component" value="Chromosome 08"/>
</dbReference>
<feature type="compositionally biased region" description="Basic and acidic residues" evidence="6">
    <location>
        <begin position="261"/>
        <end position="276"/>
    </location>
</feature>
<dbReference type="PANTHER" id="PTHR46235:SF4">
    <property type="entry name" value="ZINC FINGER PHD-TYPE DOMAIN-CONTAINING PROTEIN"/>
    <property type="match status" value="1"/>
</dbReference>
<dbReference type="InterPro" id="IPR013083">
    <property type="entry name" value="Znf_RING/FYVE/PHD"/>
</dbReference>
<dbReference type="InterPro" id="IPR055197">
    <property type="entry name" value="PHDvar_NSD"/>
</dbReference>
<dbReference type="GO" id="GO:0008270">
    <property type="term" value="F:zinc ion binding"/>
    <property type="evidence" value="ECO:0007669"/>
    <property type="project" value="UniProtKB-KW"/>
</dbReference>
<feature type="domain" description="Zinc finger PHD-type" evidence="7">
    <location>
        <begin position="103"/>
        <end position="169"/>
    </location>
</feature>
<feature type="coiled-coil region" evidence="5">
    <location>
        <begin position="1"/>
        <end position="28"/>
    </location>
</feature>
<feature type="domain" description="Zinc finger PHD-type" evidence="7">
    <location>
        <begin position="41"/>
        <end position="98"/>
    </location>
</feature>
<feature type="compositionally biased region" description="Polar residues" evidence="6">
    <location>
        <begin position="296"/>
        <end position="307"/>
    </location>
</feature>
<name>A0AAQ3UB67_PASNO</name>
<dbReference type="EMBL" id="CP144752">
    <property type="protein sequence ID" value="WVZ89039.1"/>
    <property type="molecule type" value="Genomic_DNA"/>
</dbReference>
<dbReference type="AlphaFoldDB" id="A0AAQ3UB67"/>
<keyword evidence="1" id="KW-0479">Metal-binding</keyword>
<dbReference type="Pfam" id="PF23004">
    <property type="entry name" value="PHDvar_NSD"/>
    <property type="match status" value="1"/>
</dbReference>
<dbReference type="Gene3D" id="3.30.40.10">
    <property type="entry name" value="Zinc/RING finger domain, C3HC4 (zinc finger)"/>
    <property type="match status" value="2"/>
</dbReference>
<dbReference type="Pfam" id="PF22908">
    <property type="entry name" value="PHD_NSD"/>
    <property type="match status" value="1"/>
</dbReference>
<evidence type="ECO:0000256" key="5">
    <source>
        <dbReference type="SAM" id="Coils"/>
    </source>
</evidence>
<protein>
    <recommendedName>
        <fullName evidence="7">Zinc finger PHD-type domain-containing protein</fullName>
    </recommendedName>
</protein>
<evidence type="ECO:0000256" key="1">
    <source>
        <dbReference type="ARBA" id="ARBA00022723"/>
    </source>
</evidence>
<dbReference type="GO" id="GO:0006338">
    <property type="term" value="P:chromatin remodeling"/>
    <property type="evidence" value="ECO:0007669"/>
    <property type="project" value="UniProtKB-ARBA"/>
</dbReference>
<dbReference type="SMART" id="SM00249">
    <property type="entry name" value="PHD"/>
    <property type="match status" value="3"/>
</dbReference>
<evidence type="ECO:0000256" key="4">
    <source>
        <dbReference type="ARBA" id="ARBA00022833"/>
    </source>
</evidence>
<dbReference type="InterPro" id="IPR055198">
    <property type="entry name" value="NSD_PHD"/>
</dbReference>
<feature type="region of interest" description="Disordered" evidence="6">
    <location>
        <begin position="261"/>
        <end position="307"/>
    </location>
</feature>
<evidence type="ECO:0000256" key="2">
    <source>
        <dbReference type="ARBA" id="ARBA00022737"/>
    </source>
</evidence>
<evidence type="ECO:0000259" key="7">
    <source>
        <dbReference type="SMART" id="SM00249"/>
    </source>
</evidence>
<dbReference type="InterPro" id="IPR001965">
    <property type="entry name" value="Znf_PHD"/>
</dbReference>
<evidence type="ECO:0000256" key="3">
    <source>
        <dbReference type="ARBA" id="ARBA00022771"/>
    </source>
</evidence>
<dbReference type="PANTHER" id="PTHR46235">
    <property type="entry name" value="PHD FINGER-CONTAINING PROTEIN DDB_G0268158"/>
    <property type="match status" value="1"/>
</dbReference>